<protein>
    <submittedName>
        <fullName evidence="1">Uncharacterized protein</fullName>
    </submittedName>
</protein>
<gene>
    <name evidence="1" type="ORF">MNB_SUP05-SYMBIONT-4-998</name>
</gene>
<accession>A0A1W1DY47</accession>
<dbReference type="EMBL" id="FPHY01000096">
    <property type="protein sequence ID" value="SFV86652.1"/>
    <property type="molecule type" value="Genomic_DNA"/>
</dbReference>
<proteinExistence type="predicted"/>
<reference evidence="1" key="1">
    <citation type="submission" date="2016-10" db="EMBL/GenBank/DDBJ databases">
        <authorList>
            <person name="de Groot N.N."/>
        </authorList>
    </citation>
    <scope>NUCLEOTIDE SEQUENCE</scope>
</reference>
<dbReference type="AlphaFoldDB" id="A0A1W1DY47"/>
<organism evidence="1">
    <name type="scientific">hydrothermal vent metagenome</name>
    <dbReference type="NCBI Taxonomy" id="652676"/>
    <lineage>
        <taxon>unclassified sequences</taxon>
        <taxon>metagenomes</taxon>
        <taxon>ecological metagenomes</taxon>
    </lineage>
</organism>
<evidence type="ECO:0000313" key="1">
    <source>
        <dbReference type="EMBL" id="SFV86652.1"/>
    </source>
</evidence>
<name>A0A1W1DY47_9ZZZZ</name>
<sequence>MASPLSERALRLIKIGNEINSQSVVLSGQQLLLKGMFQFNDYDAAYASSKQARAGNALMGYQSQLMLANQILNSLLKKSYDPAIYDSALYLLDGESGFAKDALMALSFFEESVKKNANPKSAFIAAVIRNEDLVPGFHDKRRIDELITFAILNRVAGAQRYKAQYIDNSGYLEVENWRKWLSSQ</sequence>